<evidence type="ECO:0000256" key="1">
    <source>
        <dbReference type="SAM" id="MobiDB-lite"/>
    </source>
</evidence>
<dbReference type="InterPro" id="IPR011990">
    <property type="entry name" value="TPR-like_helical_dom_sf"/>
</dbReference>
<dbReference type="EMBL" id="QUAL01000441">
    <property type="protein sequence ID" value="RIQ10867.1"/>
    <property type="molecule type" value="Genomic_DNA"/>
</dbReference>
<dbReference type="AlphaFoldDB" id="A0A418KGH2"/>
<feature type="compositionally biased region" description="Basic and acidic residues" evidence="1">
    <location>
        <begin position="38"/>
        <end position="52"/>
    </location>
</feature>
<dbReference type="SUPFAM" id="SSF48452">
    <property type="entry name" value="TPR-like"/>
    <property type="match status" value="1"/>
</dbReference>
<evidence type="ECO:0000313" key="4">
    <source>
        <dbReference type="Proteomes" id="UP000284057"/>
    </source>
</evidence>
<dbReference type="Gene3D" id="1.25.40.10">
    <property type="entry name" value="Tetratricopeptide repeat domain"/>
    <property type="match status" value="1"/>
</dbReference>
<feature type="region of interest" description="Disordered" evidence="1">
    <location>
        <begin position="28"/>
        <end position="53"/>
    </location>
</feature>
<proteinExistence type="predicted"/>
<keyword evidence="4" id="KW-1185">Reference proteome</keyword>
<comment type="caution">
    <text evidence="3">The sequence shown here is derived from an EMBL/GenBank/DDBJ whole genome shotgun (WGS) entry which is preliminary data.</text>
</comment>
<evidence type="ECO:0000313" key="3">
    <source>
        <dbReference type="EMBL" id="RIQ10867.1"/>
    </source>
</evidence>
<gene>
    <name evidence="3" type="ORF">DY240_31045</name>
</gene>
<dbReference type="Proteomes" id="UP000284057">
    <property type="component" value="Unassembled WGS sequence"/>
</dbReference>
<evidence type="ECO:0000259" key="2">
    <source>
        <dbReference type="Pfam" id="PF17128"/>
    </source>
</evidence>
<sequence>MLRRRDGAGARVLARRVAVQRLDVAGGGAAVGRRRPRGRPEHVREQGHPADHHVRRLHERRLLRRVPEHRSGPRLRRGAAGLAAVTTRVRVETLEIPAAALGAPSVLPDVGDGVAAPYATDERFGYGRVPNLFPYLHQDGYGRELRPTPFRAVVLENRHLTAVVLPELGGRIWSLRDRARDVDLVYRNGAVQLGNLALRNAWFAGGIEYNIGTRGHSPLTCSPLHAATVVDDGGEPSVRLWEYERQREVVFQIDLWLPSDSPVLLAHVRIVNPGDDTVPMYWWTNAAVPQTPETRVLCPARTALTSDYTGALRQVPVDRPEERLTWPAAAARAADYFFETDPDADRYWIVSADARGNGLALLSTAPLRGRKLFCWGTEAGGERWQEWLSPFGGRYGEIQAGLAATQYEHVPMPARSEWSWVEAYGNAALDPAIAHDPEWDAAVRHADERVAALWPAEVREEHLRRLRHRALLPPSARVVTGSGWGALERRRRLADGQPWLDETPTPFHDDTLTGEQRSWCDLLAGRPAWAPGPPLSYVRGADWERRLAGTPSTWPSELHLAVMAHARGAHAEADRHYRRSLEHAATPWALRGLARLAADAGRSGDAAALYRQALALTDDGRLVEEACRHLLRAGQPAAVLDRLCGPDIPGPRTARLRLLLCRALAAAGDLPAARRVLEDGLVLPDLHEGETTLSDLWSELFPGRPVPPAYDFRIA</sequence>
<organism evidence="3 4">
    <name type="scientific">Jiangella rhizosphaerae</name>
    <dbReference type="NCBI Taxonomy" id="2293569"/>
    <lineage>
        <taxon>Bacteria</taxon>
        <taxon>Bacillati</taxon>
        <taxon>Actinomycetota</taxon>
        <taxon>Actinomycetes</taxon>
        <taxon>Jiangellales</taxon>
        <taxon>Jiangellaceae</taxon>
        <taxon>Jiangella</taxon>
    </lineage>
</organism>
<name>A0A418KGH2_9ACTN</name>
<protein>
    <submittedName>
        <fullName evidence="3">DUF5107 domain-containing protein</fullName>
    </submittedName>
</protein>
<feature type="domain" description="DUF5107" evidence="2">
    <location>
        <begin position="131"/>
        <end position="407"/>
    </location>
</feature>
<dbReference type="Pfam" id="PF17128">
    <property type="entry name" value="DUF5107"/>
    <property type="match status" value="1"/>
</dbReference>
<reference evidence="3 4" key="1">
    <citation type="submission" date="2018-09" db="EMBL/GenBank/DDBJ databases">
        <title>Isolation, diversity and antifungal activity of actinobacteria from wheat.</title>
        <authorList>
            <person name="Han C."/>
        </authorList>
    </citation>
    <scope>NUCLEOTIDE SEQUENCE [LARGE SCALE GENOMIC DNA]</scope>
    <source>
        <strain evidence="3 4">NEAU-YY265</strain>
    </source>
</reference>
<accession>A0A418KGH2</accession>
<dbReference type="InterPro" id="IPR033396">
    <property type="entry name" value="DUF5107"/>
</dbReference>